<dbReference type="EMBL" id="CAXAMN010005358">
    <property type="protein sequence ID" value="CAK9013455.1"/>
    <property type="molecule type" value="Genomic_DNA"/>
</dbReference>
<reference evidence="1 2" key="1">
    <citation type="submission" date="2024-02" db="EMBL/GenBank/DDBJ databases">
        <authorList>
            <person name="Chen Y."/>
            <person name="Shah S."/>
            <person name="Dougan E. K."/>
            <person name="Thang M."/>
            <person name="Chan C."/>
        </authorList>
    </citation>
    <scope>NUCLEOTIDE SEQUENCE [LARGE SCALE GENOMIC DNA]</scope>
</reference>
<evidence type="ECO:0000313" key="1">
    <source>
        <dbReference type="EMBL" id="CAK9013455.1"/>
    </source>
</evidence>
<gene>
    <name evidence="1" type="ORF">CCMP2556_LOCUS11285</name>
</gene>
<sequence length="2166" mass="241107">MDRGLGMEAGEAAAYIKVHQVRSDREWQKSSGLTRECRDVPEVQGIPIPKQPRVRWDRLLQTLMAFLLVISPLIFRGHLKERQFISADKIAVDASNCHILVQDGDSAGLRVQHWMFMGTVEQRWSKGTLRVAAAMQPWMSSWFRCSMMVIAPSNFSNTHRVKDLKELNVTVSNGQLPVAVLLQGGRVQGPIQIYAKTAAVINATGIQSSGAIRIRSRDPGLIQLRIGESLAASWDISGASPVFIQSAVPVEIKTSGKLGILQAPKIEDESSHVKLCSARMASNQTLSITSRRLDGDSGDPFDCENAQIIQFNATADATVHAKIPCSETPCQMKATSQDLQLTPTAREALLEVHDFIEKQTSGRRPWLVSIGIGGLDEQWALASTAAFTYFDSSWFAALSFGVLSPITMGPFLHLQGDLTNTAAEGSKDLGIKSLVPEDDLDEACPFWRRSFQIAKLLLEGLDLKPRLEGVDLQLKQHNCRHGLSFRKLGKGIVADWIAKGYPINIWVAMLMNLFCAAILAIGVVAATRNLILPFMYKRLSEKLQSARVSQRLQVGTVEETDINAHFVHYPERGVQLTWSRRQAAQGASTYIIRLVSLSGSSEERLQVSAGETEVHATTYSFFLALDRAHIFYSKDDFTFSVLAMSRAMQSMDVTGWSSPVRIEPLWATAHLPFKMLVSLMPRSEETRMSFPLFLRSACYKYTPPALTLALDKLHVIADREDIAEDFRVELFLGKAKERSQRATCEKKEQSFAMSRLMTRDEMALPSSVPRAKGWTKEDSEDFFGIDILPDQPIKLTPPFRDGMRSGTTLHIHIVSGSSRQLLATGHAEWSDLEDAYERTRPGLEFTTQVDLVDVEGDSVGVLCLRPAFCSDMLETLGKTTPEPGLRKKVWFKDDVPGDVYQQGMDRFVIWGSEDDFEESIELCDLYLEQSNQAEQKLIVEEVRFSSETFPWVVDAEFLDVPFVCCRIVMVKHDPGSGEKEFLCASNWFFVIQTLTLRHLERAYGAFCRMNNMEMDGVSSVMLEQAGIQSRPVSVRGCLGLRRPFPFEEAEEDLIKCSGGLLLTGISHTVQASGNASDDRYRLRSHKALLVEGLCLLKGRSCWYQSQMVSEGLDGFLYAHETLENIGATFATSAVESAFNIFMFSYQLVWFLSFPALAVVFLQVLDSFRIEAAASHLLHTSELAAHAEDIGQLPRGATLLCVSHVLLSLLCIIAANALPSMPGAIPHLADRVLSLLSICSAVLSLLLLFIMLLFFLIGALLSPAAALKPLVIIGACLAVVVNMWMQFSSLTRGLLQVVEIQVDSVFTILLDNMVGRLKDYSQASAYDQTDLDFAFEKADNRFRGLNAEGKVIKQMPGSRQETQDLFKSVQEDAEFIQQVQEDMAPITGRGRDNGDQGEVDVSTQRANQLTKLYQHYLGKTSLEEGLEWRIFEETDALTDIMLREHNMRLQLLDFGGIASADKEPTQQAQQAAKVNGVNGPKSKPLPKAYLIHKSIFRDSFDHMAEMIVQWVDPLLQWDSIVEKVTNFFDDAVPKFICSCAMSSFDVNRMNSVAQKVLAKVAHHVEETIKKEPAKTMKLSDLMDALRDKDGWASGLLFSDGADVLDRKQALSFVQDQVKHVLPNNKTTNAIPVYKLVPIFEGLLEGRVWWSAMIPFLKEECGFASAEIDLGDLAEGFKTTSKGCGFMDFQDIPDVLMWMTDGGLWKAAAVALLREIGVGGELGNERLGKAEDEAARVDDEWACPKWPDWILERWQEATDEKPNPGPGEACFLQKSDVPGLIEDLLLQMDKDHLRNESDVQDLEALSGCPDWKYKPMDQVQGCPAEMWVYVDDTHLAKLRGVPWEAFDFLLEQFDMDMPEPASRKIFSSADASAVREGFIQPPEVLKIIEHIQTTYRPISLSGFHKLLSKAGITLPKQIVDSLFGQQEDITLKIGDSDFPCQDLVDLDRLGPDVEKYLSGGMWLEAVYGVLQNEEVEASFIEVSRHFAAIDKQDYGVLKPRGVIQLMMSLQRTGISYETFAEMISKDMRFTVTDSQLRILFNMIDKSGNGSLSKIEFMEGFEELLRQLVPRMILKSLMVLPEQVASHILNTVVFLLLLFAFVFTSMEALAPASENMDFMGAVQAGVAGMAALGVQARSTSGMDAQSIKEAVSVRINELLPGVAQTSLPN</sequence>
<dbReference type="InterPro" id="IPR002048">
    <property type="entry name" value="EF_hand_dom"/>
</dbReference>
<dbReference type="Gene3D" id="1.10.238.10">
    <property type="entry name" value="EF-hand"/>
    <property type="match status" value="1"/>
</dbReference>
<keyword evidence="2" id="KW-1185">Reference proteome</keyword>
<name>A0ABP0JGA6_9DINO</name>
<dbReference type="InterPro" id="IPR011992">
    <property type="entry name" value="EF-hand-dom_pair"/>
</dbReference>
<protein>
    <submittedName>
        <fullName evidence="1">Uncharacterized protein</fullName>
    </submittedName>
</protein>
<dbReference type="PROSITE" id="PS00018">
    <property type="entry name" value="EF_HAND_1"/>
    <property type="match status" value="1"/>
</dbReference>
<dbReference type="SUPFAM" id="SSF47473">
    <property type="entry name" value="EF-hand"/>
    <property type="match status" value="1"/>
</dbReference>
<evidence type="ECO:0000313" key="2">
    <source>
        <dbReference type="Proteomes" id="UP001642484"/>
    </source>
</evidence>
<dbReference type="Proteomes" id="UP001642484">
    <property type="component" value="Unassembled WGS sequence"/>
</dbReference>
<proteinExistence type="predicted"/>
<comment type="caution">
    <text evidence="1">The sequence shown here is derived from an EMBL/GenBank/DDBJ whole genome shotgun (WGS) entry which is preliminary data.</text>
</comment>
<accession>A0ABP0JGA6</accession>
<dbReference type="InterPro" id="IPR018247">
    <property type="entry name" value="EF_Hand_1_Ca_BS"/>
</dbReference>
<organism evidence="1 2">
    <name type="scientific">Durusdinium trenchii</name>
    <dbReference type="NCBI Taxonomy" id="1381693"/>
    <lineage>
        <taxon>Eukaryota</taxon>
        <taxon>Sar</taxon>
        <taxon>Alveolata</taxon>
        <taxon>Dinophyceae</taxon>
        <taxon>Suessiales</taxon>
        <taxon>Symbiodiniaceae</taxon>
        <taxon>Durusdinium</taxon>
    </lineage>
</organism>
<dbReference type="PROSITE" id="PS50222">
    <property type="entry name" value="EF_HAND_2"/>
    <property type="match status" value="1"/>
</dbReference>